<feature type="non-terminal residue" evidence="11">
    <location>
        <position position="1"/>
    </location>
</feature>
<evidence type="ECO:0000256" key="1">
    <source>
        <dbReference type="ARBA" id="ARBA00004323"/>
    </source>
</evidence>
<sequence length="51" mass="5750">KPVHPTTGILAVFVALNYCDVVHVAGFGYPEVRNQQQPIHYYGKDTMKSMK</sequence>
<keyword evidence="6" id="KW-0735">Signal-anchor</keyword>
<dbReference type="GO" id="GO:0000139">
    <property type="term" value="C:Golgi membrane"/>
    <property type="evidence" value="ECO:0007669"/>
    <property type="project" value="UniProtKB-SubCell"/>
</dbReference>
<dbReference type="PANTHER" id="PTHR13713">
    <property type="entry name" value="SIALYLTRANSFERASE"/>
    <property type="match status" value="1"/>
</dbReference>
<dbReference type="InterPro" id="IPR038578">
    <property type="entry name" value="GT29-like_sf"/>
</dbReference>
<keyword evidence="5" id="KW-0812">Transmembrane</keyword>
<dbReference type="Gene3D" id="3.90.1480.20">
    <property type="entry name" value="Glycosyl transferase family 29"/>
    <property type="match status" value="1"/>
</dbReference>
<dbReference type="InterPro" id="IPR051142">
    <property type="entry name" value="Glycosyltransferase_29"/>
</dbReference>
<evidence type="ECO:0000256" key="10">
    <source>
        <dbReference type="ARBA" id="ARBA00023180"/>
    </source>
</evidence>
<proteinExistence type="inferred from homology"/>
<keyword evidence="8" id="KW-0333">Golgi apparatus</keyword>
<name>A0ABD0P3P8_CIRMR</name>
<evidence type="ECO:0000313" key="11">
    <source>
        <dbReference type="EMBL" id="KAL0168689.1"/>
    </source>
</evidence>
<dbReference type="InterPro" id="IPR001675">
    <property type="entry name" value="Glyco_trans_29"/>
</dbReference>
<evidence type="ECO:0000256" key="9">
    <source>
        <dbReference type="ARBA" id="ARBA00023136"/>
    </source>
</evidence>
<dbReference type="EMBL" id="JAMKFB020000018">
    <property type="protein sequence ID" value="KAL0168689.1"/>
    <property type="molecule type" value="Genomic_DNA"/>
</dbReference>
<protein>
    <submittedName>
        <fullName evidence="11">Uncharacterized protein</fullName>
    </submittedName>
</protein>
<comment type="subcellular location">
    <subcellularLocation>
        <location evidence="1">Golgi apparatus membrane</location>
        <topology evidence="1">Single-pass type II membrane protein</topology>
    </subcellularLocation>
</comment>
<evidence type="ECO:0000256" key="7">
    <source>
        <dbReference type="ARBA" id="ARBA00022989"/>
    </source>
</evidence>
<keyword evidence="4" id="KW-0808">Transferase</keyword>
<evidence type="ECO:0000313" key="12">
    <source>
        <dbReference type="Proteomes" id="UP001529510"/>
    </source>
</evidence>
<comment type="caution">
    <text evidence="11">The sequence shown here is derived from an EMBL/GenBank/DDBJ whole genome shotgun (WGS) entry which is preliminary data.</text>
</comment>
<feature type="non-terminal residue" evidence="11">
    <location>
        <position position="51"/>
    </location>
</feature>
<dbReference type="AlphaFoldDB" id="A0ABD0P3P8"/>
<evidence type="ECO:0000256" key="2">
    <source>
        <dbReference type="ARBA" id="ARBA00006003"/>
    </source>
</evidence>
<keyword evidence="9" id="KW-0472">Membrane</keyword>
<evidence type="ECO:0000256" key="8">
    <source>
        <dbReference type="ARBA" id="ARBA00023034"/>
    </source>
</evidence>
<dbReference type="GO" id="GO:0016757">
    <property type="term" value="F:glycosyltransferase activity"/>
    <property type="evidence" value="ECO:0007669"/>
    <property type="project" value="UniProtKB-KW"/>
</dbReference>
<accession>A0ABD0P3P8</accession>
<keyword evidence="3" id="KW-0328">Glycosyltransferase</keyword>
<gene>
    <name evidence="11" type="ORF">M9458_036911</name>
</gene>
<evidence type="ECO:0000256" key="5">
    <source>
        <dbReference type="ARBA" id="ARBA00022692"/>
    </source>
</evidence>
<dbReference type="Proteomes" id="UP001529510">
    <property type="component" value="Unassembled WGS sequence"/>
</dbReference>
<dbReference type="PANTHER" id="PTHR13713:SF95">
    <property type="entry name" value="CMP-N-ACETYLNEURAMINATE-BETA-GALACTOSAMIDE- ALPHA-2,3-SIALYLTRANSFERASE 4 ISOFORM 1"/>
    <property type="match status" value="1"/>
</dbReference>
<organism evidence="11 12">
    <name type="scientific">Cirrhinus mrigala</name>
    <name type="common">Mrigala</name>
    <dbReference type="NCBI Taxonomy" id="683832"/>
    <lineage>
        <taxon>Eukaryota</taxon>
        <taxon>Metazoa</taxon>
        <taxon>Chordata</taxon>
        <taxon>Craniata</taxon>
        <taxon>Vertebrata</taxon>
        <taxon>Euteleostomi</taxon>
        <taxon>Actinopterygii</taxon>
        <taxon>Neopterygii</taxon>
        <taxon>Teleostei</taxon>
        <taxon>Ostariophysi</taxon>
        <taxon>Cypriniformes</taxon>
        <taxon>Cyprinidae</taxon>
        <taxon>Labeoninae</taxon>
        <taxon>Labeonini</taxon>
        <taxon>Cirrhinus</taxon>
    </lineage>
</organism>
<keyword evidence="10" id="KW-0325">Glycoprotein</keyword>
<evidence type="ECO:0000256" key="4">
    <source>
        <dbReference type="ARBA" id="ARBA00022679"/>
    </source>
</evidence>
<keyword evidence="12" id="KW-1185">Reference proteome</keyword>
<evidence type="ECO:0000256" key="3">
    <source>
        <dbReference type="ARBA" id="ARBA00022676"/>
    </source>
</evidence>
<keyword evidence="7" id="KW-1133">Transmembrane helix</keyword>
<dbReference type="Pfam" id="PF00777">
    <property type="entry name" value="Glyco_transf_29"/>
    <property type="match status" value="1"/>
</dbReference>
<comment type="similarity">
    <text evidence="2">Belongs to the glycosyltransferase 29 family.</text>
</comment>
<evidence type="ECO:0000256" key="6">
    <source>
        <dbReference type="ARBA" id="ARBA00022968"/>
    </source>
</evidence>
<reference evidence="11 12" key="1">
    <citation type="submission" date="2024-05" db="EMBL/GenBank/DDBJ databases">
        <title>Genome sequencing and assembly of Indian major carp, Cirrhinus mrigala (Hamilton, 1822).</title>
        <authorList>
            <person name="Mohindra V."/>
            <person name="Chowdhury L.M."/>
            <person name="Lal K."/>
            <person name="Jena J.K."/>
        </authorList>
    </citation>
    <scope>NUCLEOTIDE SEQUENCE [LARGE SCALE GENOMIC DNA]</scope>
    <source>
        <strain evidence="11">CM1030</strain>
        <tissue evidence="11">Blood</tissue>
    </source>
</reference>